<dbReference type="PANTHER" id="PTHR21137">
    <property type="entry name" value="ODORANT RECEPTOR"/>
    <property type="match status" value="1"/>
</dbReference>
<dbReference type="GO" id="GO:0007165">
    <property type="term" value="P:signal transduction"/>
    <property type="evidence" value="ECO:0007669"/>
    <property type="project" value="UniProtKB-KW"/>
</dbReference>
<keyword evidence="7 10" id="KW-0472">Membrane</keyword>
<keyword evidence="5 10" id="KW-0552">Olfaction</keyword>
<dbReference type="KEGG" id="bany:112046262"/>
<evidence type="ECO:0000256" key="2">
    <source>
        <dbReference type="ARBA" id="ARBA00022475"/>
    </source>
</evidence>
<evidence type="ECO:0000256" key="5">
    <source>
        <dbReference type="ARBA" id="ARBA00022725"/>
    </source>
</evidence>
<evidence type="ECO:0000256" key="9">
    <source>
        <dbReference type="ARBA" id="ARBA00023224"/>
    </source>
</evidence>
<dbReference type="GO" id="GO:0004984">
    <property type="term" value="F:olfactory receptor activity"/>
    <property type="evidence" value="ECO:0007669"/>
    <property type="project" value="InterPro"/>
</dbReference>
<evidence type="ECO:0000256" key="8">
    <source>
        <dbReference type="ARBA" id="ARBA00023170"/>
    </source>
</evidence>
<dbReference type="OrthoDB" id="7257204at2759"/>
<dbReference type="GO" id="GO:0005886">
    <property type="term" value="C:plasma membrane"/>
    <property type="evidence" value="ECO:0007669"/>
    <property type="project" value="UniProtKB-SubCell"/>
</dbReference>
<evidence type="ECO:0000256" key="10">
    <source>
        <dbReference type="RuleBase" id="RU351113"/>
    </source>
</evidence>
<sequence>MEKFTKTIGARTEFDEISAVALALQRIFGQQVLDPEWTWKKYFIYHISNLTLFVYVFFGTLECLKTTNDMELAAEASYTLIMIAIFPIKMLLFIKNRFTFRKLYLTAKTTLVDVIKADTSVNIKNVFKTARKIVFCLFLFVLVPISIYEVTTLWYYINGKRPLLSRSTVTLMPMTTPYYEIAWILHTIFLIEVSTTIILDLWFVLLIYFLSLACDSITRSLKIPSKGGNESIEAYAKRLNDNLRNFYKIHVEQAQYMNLLSSMYKWLGFVPLCNAAMCTCVILLLMSKEINWKFAPHVLPMFAEIFAYNWFGEQIKTKAQNLRLALMNYDWTCMELRDKKNYLIIMTYMKKTFGINTAVGNDLSLITMTAVLKISYKAFTVLKTVSN</sequence>
<dbReference type="Proteomes" id="UP001652582">
    <property type="component" value="Chromosome 12"/>
</dbReference>
<keyword evidence="11" id="KW-1185">Reference proteome</keyword>
<feature type="transmembrane region" description="Helical" evidence="10">
    <location>
        <begin position="133"/>
        <end position="157"/>
    </location>
</feature>
<organism evidence="11 12">
    <name type="scientific">Bicyclus anynana</name>
    <name type="common">Squinting bush brown butterfly</name>
    <dbReference type="NCBI Taxonomy" id="110368"/>
    <lineage>
        <taxon>Eukaryota</taxon>
        <taxon>Metazoa</taxon>
        <taxon>Ecdysozoa</taxon>
        <taxon>Arthropoda</taxon>
        <taxon>Hexapoda</taxon>
        <taxon>Insecta</taxon>
        <taxon>Pterygota</taxon>
        <taxon>Neoptera</taxon>
        <taxon>Endopterygota</taxon>
        <taxon>Lepidoptera</taxon>
        <taxon>Glossata</taxon>
        <taxon>Ditrysia</taxon>
        <taxon>Papilionoidea</taxon>
        <taxon>Nymphalidae</taxon>
        <taxon>Satyrinae</taxon>
        <taxon>Satyrini</taxon>
        <taxon>Mycalesina</taxon>
        <taxon>Bicyclus</taxon>
    </lineage>
</organism>
<evidence type="ECO:0000256" key="4">
    <source>
        <dbReference type="ARBA" id="ARBA00022692"/>
    </source>
</evidence>
<comment type="caution">
    <text evidence="10">Lacks conserved residue(s) required for the propagation of feature annotation.</text>
</comment>
<keyword evidence="9 10" id="KW-0807">Transducer</keyword>
<evidence type="ECO:0000256" key="7">
    <source>
        <dbReference type="ARBA" id="ARBA00023136"/>
    </source>
</evidence>
<dbReference type="PANTHER" id="PTHR21137:SF35">
    <property type="entry name" value="ODORANT RECEPTOR 19A-RELATED"/>
    <property type="match status" value="1"/>
</dbReference>
<dbReference type="AlphaFoldDB" id="A0A6J1MSM8"/>
<evidence type="ECO:0000256" key="1">
    <source>
        <dbReference type="ARBA" id="ARBA00004651"/>
    </source>
</evidence>
<feature type="transmembrane region" description="Helical" evidence="10">
    <location>
        <begin position="181"/>
        <end position="210"/>
    </location>
</feature>
<evidence type="ECO:0000256" key="3">
    <source>
        <dbReference type="ARBA" id="ARBA00022606"/>
    </source>
</evidence>
<feature type="transmembrane region" description="Helical" evidence="10">
    <location>
        <begin position="42"/>
        <end position="61"/>
    </location>
</feature>
<keyword evidence="4 10" id="KW-0812">Transmembrane</keyword>
<keyword evidence="6 10" id="KW-1133">Transmembrane helix</keyword>
<reference evidence="12" key="1">
    <citation type="submission" date="2025-08" db="UniProtKB">
        <authorList>
            <consortium name="RefSeq"/>
        </authorList>
    </citation>
    <scope>IDENTIFICATION</scope>
</reference>
<evidence type="ECO:0000313" key="11">
    <source>
        <dbReference type="Proteomes" id="UP001652582"/>
    </source>
</evidence>
<evidence type="ECO:0000256" key="6">
    <source>
        <dbReference type="ARBA" id="ARBA00022989"/>
    </source>
</evidence>
<keyword evidence="3 10" id="KW-0716">Sensory transduction</keyword>
<dbReference type="GO" id="GO:0005549">
    <property type="term" value="F:odorant binding"/>
    <property type="evidence" value="ECO:0007669"/>
    <property type="project" value="InterPro"/>
</dbReference>
<gene>
    <name evidence="12" type="primary">LOC112046262</name>
</gene>
<dbReference type="GeneID" id="112046262"/>
<feature type="transmembrane region" description="Helical" evidence="10">
    <location>
        <begin position="76"/>
        <end position="94"/>
    </location>
</feature>
<dbReference type="Pfam" id="PF02949">
    <property type="entry name" value="7tm_6"/>
    <property type="match status" value="1"/>
</dbReference>
<dbReference type="InterPro" id="IPR004117">
    <property type="entry name" value="7tm6_olfct_rcpt"/>
</dbReference>
<keyword evidence="8 10" id="KW-0675">Receptor</keyword>
<feature type="transmembrane region" description="Helical" evidence="10">
    <location>
        <begin position="266"/>
        <end position="286"/>
    </location>
</feature>
<comment type="similarity">
    <text evidence="10">Belongs to the insect chemoreceptor superfamily. Heteromeric odorant receptor channel (TC 1.A.69) family.</text>
</comment>
<keyword evidence="2" id="KW-1003">Cell membrane</keyword>
<proteinExistence type="inferred from homology"/>
<accession>A0A6J1MSM8</accession>
<dbReference type="RefSeq" id="XP_023938625.2">
    <property type="nucleotide sequence ID" value="XM_024082857.2"/>
</dbReference>
<name>A0A6J1MSM8_BICAN</name>
<protein>
    <recommendedName>
        <fullName evidence="10">Odorant receptor</fullName>
    </recommendedName>
</protein>
<evidence type="ECO:0000313" key="12">
    <source>
        <dbReference type="RefSeq" id="XP_023938625.2"/>
    </source>
</evidence>
<feature type="transmembrane region" description="Helical" evidence="10">
    <location>
        <begin position="292"/>
        <end position="311"/>
    </location>
</feature>
<comment type="subcellular location">
    <subcellularLocation>
        <location evidence="1 10">Cell membrane</location>
        <topology evidence="1 10">Multi-pass membrane protein</topology>
    </subcellularLocation>
</comment>